<feature type="compositionally biased region" description="Low complexity" evidence="1">
    <location>
        <begin position="200"/>
        <end position="213"/>
    </location>
</feature>
<evidence type="ECO:0000256" key="1">
    <source>
        <dbReference type="SAM" id="MobiDB-lite"/>
    </source>
</evidence>
<dbReference type="OrthoDB" id="10304299at2759"/>
<dbReference type="EMBL" id="CAMXCT010006663">
    <property type="protein sequence ID" value="CAI4017903.1"/>
    <property type="molecule type" value="Genomic_DNA"/>
</dbReference>
<sequence length="410" mass="44206">MRPAYQLPQGAMHAMPAMPVAGAHGHVSSPHVVMRAPLPGYGSPTAQMHQVSFQIPQQMPAPRVVLPGQMPMMQAVRSLPAQSGASGAGVPQARNAGGPMVRMKSEDQSPMVQKAKTEVPLRGIISKFQMAMSRESEMTRATTLEELDEVAANALQDIADKERKRGSPTSGNMAKNSSRSILKRSSTTNSIGLVRPSVKSPRSVQQVERQSSQPSLKAAVLVAGVAGGQTPRSPGWKSPRSPRFKEEPDAFVTPLVTRSMSAKIGLLEGRLSSEDSLEVSIQSMKSIDVSDSYEEYKHAAERVRALQQQLGRAASPEVVPTKRTASLRSPIEEDDMDDEPEVVVVKARSLRESTRLQSKRILPLGDSDDEDGVTGHPTLKVVETGVVTNEGIDTSPAAKHRGKPRNRQDA</sequence>
<dbReference type="EMBL" id="CAMXCT030006663">
    <property type="protein sequence ID" value="CAL4805215.1"/>
    <property type="molecule type" value="Genomic_DNA"/>
</dbReference>
<gene>
    <name evidence="2" type="ORF">C1SCF055_LOCUS42512</name>
</gene>
<keyword evidence="4" id="KW-1185">Reference proteome</keyword>
<reference evidence="2" key="1">
    <citation type="submission" date="2022-10" db="EMBL/GenBank/DDBJ databases">
        <authorList>
            <person name="Chen Y."/>
            <person name="Dougan E. K."/>
            <person name="Chan C."/>
            <person name="Rhodes N."/>
            <person name="Thang M."/>
        </authorList>
    </citation>
    <scope>NUCLEOTIDE SEQUENCE</scope>
</reference>
<name>A0A9P1M2K2_9DINO</name>
<feature type="compositionally biased region" description="Basic residues" evidence="1">
    <location>
        <begin position="398"/>
        <end position="410"/>
    </location>
</feature>
<evidence type="ECO:0000313" key="3">
    <source>
        <dbReference type="EMBL" id="CAL1171278.1"/>
    </source>
</evidence>
<dbReference type="EMBL" id="CAMXCT020006663">
    <property type="protein sequence ID" value="CAL1171278.1"/>
    <property type="molecule type" value="Genomic_DNA"/>
</dbReference>
<dbReference type="Proteomes" id="UP001152797">
    <property type="component" value="Unassembled WGS sequence"/>
</dbReference>
<evidence type="ECO:0000313" key="4">
    <source>
        <dbReference type="Proteomes" id="UP001152797"/>
    </source>
</evidence>
<comment type="caution">
    <text evidence="2">The sequence shown here is derived from an EMBL/GenBank/DDBJ whole genome shotgun (WGS) entry which is preliminary data.</text>
</comment>
<accession>A0A9P1M2K2</accession>
<organism evidence="2">
    <name type="scientific">Cladocopium goreaui</name>
    <dbReference type="NCBI Taxonomy" id="2562237"/>
    <lineage>
        <taxon>Eukaryota</taxon>
        <taxon>Sar</taxon>
        <taxon>Alveolata</taxon>
        <taxon>Dinophyceae</taxon>
        <taxon>Suessiales</taxon>
        <taxon>Symbiodiniaceae</taxon>
        <taxon>Cladocopium</taxon>
    </lineage>
</organism>
<feature type="region of interest" description="Disordered" evidence="1">
    <location>
        <begin position="157"/>
        <end position="213"/>
    </location>
</feature>
<feature type="compositionally biased region" description="Polar residues" evidence="1">
    <location>
        <begin position="167"/>
        <end position="191"/>
    </location>
</feature>
<reference evidence="3" key="2">
    <citation type="submission" date="2024-04" db="EMBL/GenBank/DDBJ databases">
        <authorList>
            <person name="Chen Y."/>
            <person name="Shah S."/>
            <person name="Dougan E. K."/>
            <person name="Thang M."/>
            <person name="Chan C."/>
        </authorList>
    </citation>
    <scope>NUCLEOTIDE SEQUENCE [LARGE SCALE GENOMIC DNA]</scope>
</reference>
<dbReference type="AlphaFoldDB" id="A0A9P1M2K2"/>
<protein>
    <submittedName>
        <fullName evidence="2">Uncharacterized protein</fullName>
    </submittedName>
</protein>
<proteinExistence type="predicted"/>
<evidence type="ECO:0000313" key="2">
    <source>
        <dbReference type="EMBL" id="CAI4017903.1"/>
    </source>
</evidence>
<feature type="region of interest" description="Disordered" evidence="1">
    <location>
        <begin position="227"/>
        <end position="246"/>
    </location>
</feature>
<feature type="region of interest" description="Disordered" evidence="1">
    <location>
        <begin position="361"/>
        <end position="410"/>
    </location>
</feature>